<keyword evidence="4" id="KW-1133">Transmembrane helix</keyword>
<protein>
    <submittedName>
        <fullName evidence="6">PilE-like protein</fullName>
    </submittedName>
</protein>
<evidence type="ECO:0000313" key="7">
    <source>
        <dbReference type="Proteomes" id="UP000001029"/>
    </source>
</evidence>
<name>B2KEN9_ELUMP</name>
<comment type="subcellular location">
    <subcellularLocation>
        <location evidence="1">Membrane</location>
        <topology evidence="1">Single-pass membrane protein</topology>
    </subcellularLocation>
</comment>
<dbReference type="InterPro" id="IPR012902">
    <property type="entry name" value="N_methyl_site"/>
</dbReference>
<evidence type="ECO:0000256" key="4">
    <source>
        <dbReference type="ARBA" id="ARBA00022989"/>
    </source>
</evidence>
<evidence type="ECO:0000256" key="3">
    <source>
        <dbReference type="ARBA" id="ARBA00022692"/>
    </source>
</evidence>
<dbReference type="NCBIfam" id="TIGR02532">
    <property type="entry name" value="IV_pilin_GFxxxE"/>
    <property type="match status" value="1"/>
</dbReference>
<dbReference type="KEGG" id="emi:Emin_1436"/>
<dbReference type="Pfam" id="PF07963">
    <property type="entry name" value="N_methyl"/>
    <property type="match status" value="1"/>
</dbReference>
<proteinExistence type="predicted"/>
<keyword evidence="5" id="KW-0472">Membrane</keyword>
<gene>
    <name evidence="6" type="ordered locus">Emin_1436</name>
</gene>
<dbReference type="SUPFAM" id="SSF54523">
    <property type="entry name" value="Pili subunits"/>
    <property type="match status" value="1"/>
</dbReference>
<dbReference type="AlphaFoldDB" id="B2KEN9"/>
<dbReference type="RefSeq" id="WP_012415600.1">
    <property type="nucleotide sequence ID" value="NC_010644.1"/>
</dbReference>
<evidence type="ECO:0000256" key="2">
    <source>
        <dbReference type="ARBA" id="ARBA00022481"/>
    </source>
</evidence>
<dbReference type="GO" id="GO:0016020">
    <property type="term" value="C:membrane"/>
    <property type="evidence" value="ECO:0007669"/>
    <property type="project" value="UniProtKB-SubCell"/>
</dbReference>
<sequence>MKRGFTLIELLVVVLIIGILAAIALPQYTKSVEKSRFSQAFILVSALGRAQERYVLAAGTPAFTFDDFDVDLPTKAVPGTVTGNLSHKAGGALTDNLFDYVIDSVNSPVWYGTPTVVRNSGNYKGGGFIYSQGRIYCVEGAGSTKQFCKKFYNGTLYLPSQSGWDIYTIPY</sequence>
<dbReference type="EMBL" id="CP001055">
    <property type="protein sequence ID" value="ACC98985.1"/>
    <property type="molecule type" value="Genomic_DNA"/>
</dbReference>
<keyword evidence="3" id="KW-0812">Transmembrane</keyword>
<keyword evidence="7" id="KW-1185">Reference proteome</keyword>
<keyword evidence="2" id="KW-0488">Methylation</keyword>
<accession>B2KEN9</accession>
<dbReference type="Gene3D" id="3.30.700.10">
    <property type="entry name" value="Glycoprotein, Type 4 Pilin"/>
    <property type="match status" value="1"/>
</dbReference>
<dbReference type="Proteomes" id="UP000001029">
    <property type="component" value="Chromosome"/>
</dbReference>
<dbReference type="STRING" id="445932.Emin_1436"/>
<dbReference type="HOGENOM" id="CLU_091705_3_0_0"/>
<organism evidence="6 7">
    <name type="scientific">Elusimicrobium minutum (strain Pei191)</name>
    <dbReference type="NCBI Taxonomy" id="445932"/>
    <lineage>
        <taxon>Bacteria</taxon>
        <taxon>Pseudomonadati</taxon>
        <taxon>Elusimicrobiota</taxon>
        <taxon>Elusimicrobia</taxon>
        <taxon>Elusimicrobiales</taxon>
        <taxon>Elusimicrobiaceae</taxon>
        <taxon>Elusimicrobium</taxon>
    </lineage>
</organism>
<evidence type="ECO:0000256" key="5">
    <source>
        <dbReference type="ARBA" id="ARBA00023136"/>
    </source>
</evidence>
<evidence type="ECO:0000256" key="1">
    <source>
        <dbReference type="ARBA" id="ARBA00004167"/>
    </source>
</evidence>
<evidence type="ECO:0000313" key="6">
    <source>
        <dbReference type="EMBL" id="ACC98985.1"/>
    </source>
</evidence>
<dbReference type="PANTHER" id="PTHR30093:SF44">
    <property type="entry name" value="TYPE II SECRETION SYSTEM CORE PROTEIN G"/>
    <property type="match status" value="1"/>
</dbReference>
<dbReference type="PANTHER" id="PTHR30093">
    <property type="entry name" value="GENERAL SECRETION PATHWAY PROTEIN G"/>
    <property type="match status" value="1"/>
</dbReference>
<dbReference type="PROSITE" id="PS00409">
    <property type="entry name" value="PROKAR_NTER_METHYL"/>
    <property type="match status" value="1"/>
</dbReference>
<reference evidence="6 7" key="1">
    <citation type="journal article" date="2009" name="Appl. Environ. Microbiol.">
        <title>Genomic analysis of 'Elusimicrobium minutum,' the first cultivated representative of the phylum 'Elusimicrobia' (formerly termite group 1).</title>
        <authorList>
            <person name="Herlemann D.P.R."/>
            <person name="Geissinger O."/>
            <person name="Ikeda-Ohtsubo W."/>
            <person name="Kunin V."/>
            <person name="Sun H."/>
            <person name="Lapidus A."/>
            <person name="Hugenholtz P."/>
            <person name="Brune A."/>
        </authorList>
    </citation>
    <scope>NUCLEOTIDE SEQUENCE [LARGE SCALE GENOMIC DNA]</scope>
    <source>
        <strain evidence="6 7">Pei191</strain>
    </source>
</reference>
<dbReference type="InterPro" id="IPR045584">
    <property type="entry name" value="Pilin-like"/>
</dbReference>